<comment type="caution">
    <text evidence="7">The sequence shown here is derived from an EMBL/GenBank/DDBJ whole genome shotgun (WGS) entry which is preliminary data.</text>
</comment>
<evidence type="ECO:0000256" key="3">
    <source>
        <dbReference type="ARBA" id="ARBA00022618"/>
    </source>
</evidence>
<dbReference type="RefSeq" id="WP_310298425.1">
    <property type="nucleotide sequence ID" value="NZ_BAAAPS010000002.1"/>
</dbReference>
<keyword evidence="4" id="KW-0749">Sporulation</keyword>
<protein>
    <recommendedName>
        <fullName evidence="9">SsgA family sporulation/cell division regulator</fullName>
    </recommendedName>
</protein>
<gene>
    <name evidence="7" type="ORF">J2S63_000598</name>
</gene>
<evidence type="ECO:0000256" key="6">
    <source>
        <dbReference type="ARBA" id="ARBA00023306"/>
    </source>
</evidence>
<evidence type="ECO:0000256" key="5">
    <source>
        <dbReference type="ARBA" id="ARBA00023210"/>
    </source>
</evidence>
<dbReference type="Gene3D" id="2.30.31.20">
    <property type="entry name" value="Sporulation-specific cell division protein SsgB"/>
    <property type="match status" value="1"/>
</dbReference>
<evidence type="ECO:0000256" key="4">
    <source>
        <dbReference type="ARBA" id="ARBA00022969"/>
    </source>
</evidence>
<keyword evidence="3" id="KW-0132">Cell division</keyword>
<keyword evidence="6" id="KW-0131">Cell cycle</keyword>
<proteinExistence type="inferred from homology"/>
<comment type="similarity">
    <text evidence="2">Belongs to the SsgA family.</text>
</comment>
<reference evidence="7 8" key="1">
    <citation type="submission" date="2023-07" db="EMBL/GenBank/DDBJ databases">
        <title>Sequencing the genomes of 1000 actinobacteria strains.</title>
        <authorList>
            <person name="Klenk H.-P."/>
        </authorList>
    </citation>
    <scope>NUCLEOTIDE SEQUENCE [LARGE SCALE GENOMIC DNA]</scope>
    <source>
        <strain evidence="7 8">DSM 19426</strain>
    </source>
</reference>
<evidence type="ECO:0008006" key="9">
    <source>
        <dbReference type="Google" id="ProtNLM"/>
    </source>
</evidence>
<accession>A0ABU2BQW7</accession>
<organism evidence="7 8">
    <name type="scientific">Nocardioides marmoribigeumensis</name>
    <dbReference type="NCBI Taxonomy" id="433649"/>
    <lineage>
        <taxon>Bacteria</taxon>
        <taxon>Bacillati</taxon>
        <taxon>Actinomycetota</taxon>
        <taxon>Actinomycetes</taxon>
        <taxon>Propionibacteriales</taxon>
        <taxon>Nocardioidaceae</taxon>
        <taxon>Nocardioides</taxon>
    </lineage>
</organism>
<evidence type="ECO:0000313" key="7">
    <source>
        <dbReference type="EMBL" id="MDR7361045.1"/>
    </source>
</evidence>
<dbReference type="InterPro" id="IPR038658">
    <property type="entry name" value="SsgB_sf"/>
</dbReference>
<sequence>MDFNVTAKNTAAQLVTTVMTLELIDSTGAATPLETEFAYDPADPFAVSATFVTVAGRVQWTFGRDLLIGGLYEPTGDGDVHVWPCLDGDAHSVVIIELCSPDGEALVQARASELTSFVEKMTSSVAPGAESAYLDVDGAISAILGEAA</sequence>
<evidence type="ECO:0000256" key="1">
    <source>
        <dbReference type="ARBA" id="ARBA00004431"/>
    </source>
</evidence>
<comment type="subcellular location">
    <subcellularLocation>
        <location evidence="1">Cell septum</location>
    </subcellularLocation>
</comment>
<keyword evidence="5" id="KW-0717">Septation</keyword>
<name>A0ABU2BQW7_9ACTN</name>
<evidence type="ECO:0000256" key="2">
    <source>
        <dbReference type="ARBA" id="ARBA00009323"/>
    </source>
</evidence>
<dbReference type="InterPro" id="IPR006776">
    <property type="entry name" value="SsgB"/>
</dbReference>
<evidence type="ECO:0000313" key="8">
    <source>
        <dbReference type="Proteomes" id="UP001183648"/>
    </source>
</evidence>
<keyword evidence="8" id="KW-1185">Reference proteome</keyword>
<dbReference type="Pfam" id="PF04686">
    <property type="entry name" value="SsgA"/>
    <property type="match status" value="1"/>
</dbReference>
<dbReference type="EMBL" id="JAVDYG010000001">
    <property type="protein sequence ID" value="MDR7361045.1"/>
    <property type="molecule type" value="Genomic_DNA"/>
</dbReference>
<dbReference type="Proteomes" id="UP001183648">
    <property type="component" value="Unassembled WGS sequence"/>
</dbReference>